<proteinExistence type="predicted"/>
<sequence length="187" mass="20674">MDPQNTRETEGKEASNQLELTAASPQNHVGAASRVGSDKVKNGDNQEQSSELASSEQDEDYVELQNLGDYKFSSWGNRESDNFCICDSLEIESNSSITTELDSGELATGTDDENDGLNHRGSHATDSPQDDKREYNHMAKNRNNNNLENVKSRGQEEAEAVECFENDEWEYSVTVSCSSGESESNEC</sequence>
<protein>
    <submittedName>
        <fullName evidence="3">Uncharacterized protein</fullName>
    </submittedName>
</protein>
<keyword evidence="2" id="KW-1185">Reference proteome</keyword>
<evidence type="ECO:0000313" key="2">
    <source>
        <dbReference type="Proteomes" id="UP000046395"/>
    </source>
</evidence>
<name>A0A5S6R4K4_TRIMR</name>
<evidence type="ECO:0000313" key="3">
    <source>
        <dbReference type="WBParaSite" id="TMUE_3000014122.1"/>
    </source>
</evidence>
<dbReference type="WBParaSite" id="TMUE_3000014122.1">
    <property type="protein sequence ID" value="TMUE_3000014122.1"/>
    <property type="gene ID" value="WBGene00289152"/>
</dbReference>
<feature type="compositionally biased region" description="Polar residues" evidence="1">
    <location>
        <begin position="14"/>
        <end position="27"/>
    </location>
</feature>
<accession>A0A5S6R4K4</accession>
<feature type="region of interest" description="Disordered" evidence="1">
    <location>
        <begin position="95"/>
        <end position="133"/>
    </location>
</feature>
<organism evidence="2 3">
    <name type="scientific">Trichuris muris</name>
    <name type="common">Mouse whipworm</name>
    <dbReference type="NCBI Taxonomy" id="70415"/>
    <lineage>
        <taxon>Eukaryota</taxon>
        <taxon>Metazoa</taxon>
        <taxon>Ecdysozoa</taxon>
        <taxon>Nematoda</taxon>
        <taxon>Enoplea</taxon>
        <taxon>Dorylaimia</taxon>
        <taxon>Trichinellida</taxon>
        <taxon>Trichuridae</taxon>
        <taxon>Trichuris</taxon>
    </lineage>
</organism>
<feature type="compositionally biased region" description="Basic and acidic residues" evidence="1">
    <location>
        <begin position="1"/>
        <end position="13"/>
    </location>
</feature>
<reference evidence="3" key="1">
    <citation type="submission" date="2019-12" db="UniProtKB">
        <authorList>
            <consortium name="WormBaseParasite"/>
        </authorList>
    </citation>
    <scope>IDENTIFICATION</scope>
</reference>
<evidence type="ECO:0000256" key="1">
    <source>
        <dbReference type="SAM" id="MobiDB-lite"/>
    </source>
</evidence>
<dbReference type="AlphaFoldDB" id="A0A5S6R4K4"/>
<dbReference type="Proteomes" id="UP000046395">
    <property type="component" value="Unassembled WGS sequence"/>
</dbReference>
<feature type="compositionally biased region" description="Low complexity" evidence="1">
    <location>
        <begin position="46"/>
        <end position="55"/>
    </location>
</feature>
<feature type="region of interest" description="Disordered" evidence="1">
    <location>
        <begin position="1"/>
        <end position="60"/>
    </location>
</feature>